<keyword evidence="5 7" id="KW-0472">Membrane</keyword>
<dbReference type="AlphaFoldDB" id="A0A6S6TXS5"/>
<dbReference type="GO" id="GO:0016020">
    <property type="term" value="C:membrane"/>
    <property type="evidence" value="ECO:0007669"/>
    <property type="project" value="UniProtKB-SubCell"/>
</dbReference>
<dbReference type="PANTHER" id="PTHR34368:SF1">
    <property type="entry name" value="OS01G0962200 PROTEIN"/>
    <property type="match status" value="1"/>
</dbReference>
<feature type="transmembrane region" description="Helical" evidence="7">
    <location>
        <begin position="88"/>
        <end position="109"/>
    </location>
</feature>
<evidence type="ECO:0000256" key="5">
    <source>
        <dbReference type="ARBA" id="ARBA00023136"/>
    </source>
</evidence>
<proteinExistence type="predicted"/>
<dbReference type="Pfam" id="PF05875">
    <property type="entry name" value="Ceramidase"/>
    <property type="match status" value="1"/>
</dbReference>
<comment type="cofactor">
    <cofactor evidence="6">
        <name>Zn(2+)</name>
        <dbReference type="ChEBI" id="CHEBI:29105"/>
    </cofactor>
</comment>
<sequence length="260" mass="30035">MLNNKSKKEKHVVILIATLSLVVLVGILFLEAIPQDAHYHNFADTREILNVSNFWNVVSNIPYFMVGIYALYKILVLKSLKILDEIHLAYVLFFMGVTLVAFGSGYYHLDPNNETLLWDRLPMTIAFMALFSFVVSEFLSIKLGKLLLFPLLLVGLLSVLYWFFSELQGSGDLRAYILVQFLPMLIMPLMFLFFKASFSLVKGYWYLLLCYLLAKVFEHFDAEIYEILGFISGHSLKHVVSALGVYILVYIFEKRYRHEA</sequence>
<dbReference type="GO" id="GO:0046872">
    <property type="term" value="F:metal ion binding"/>
    <property type="evidence" value="ECO:0007669"/>
    <property type="project" value="UniProtKB-KW"/>
</dbReference>
<protein>
    <submittedName>
        <fullName evidence="8">Expressed protein</fullName>
    </submittedName>
</protein>
<keyword evidence="6" id="KW-0479">Metal-binding</keyword>
<reference evidence="8" key="1">
    <citation type="submission" date="2020-01" db="EMBL/GenBank/DDBJ databases">
        <authorList>
            <person name="Meier V. D."/>
            <person name="Meier V D."/>
        </authorList>
    </citation>
    <scope>NUCLEOTIDE SEQUENCE</scope>
    <source>
        <strain evidence="8">HLG_WM_MAG_05</strain>
    </source>
</reference>
<dbReference type="GO" id="GO:0016811">
    <property type="term" value="F:hydrolase activity, acting on carbon-nitrogen (but not peptide) bonds, in linear amides"/>
    <property type="evidence" value="ECO:0007669"/>
    <property type="project" value="InterPro"/>
</dbReference>
<evidence type="ECO:0000256" key="2">
    <source>
        <dbReference type="ARBA" id="ARBA00022692"/>
    </source>
</evidence>
<feature type="transmembrane region" description="Helical" evidence="7">
    <location>
        <begin position="12"/>
        <end position="34"/>
    </location>
</feature>
<dbReference type="GO" id="GO:0006672">
    <property type="term" value="P:ceramide metabolic process"/>
    <property type="evidence" value="ECO:0007669"/>
    <property type="project" value="InterPro"/>
</dbReference>
<feature type="transmembrane region" description="Helical" evidence="7">
    <location>
        <begin position="121"/>
        <end position="139"/>
    </location>
</feature>
<comment type="subcellular location">
    <subcellularLocation>
        <location evidence="1">Membrane</location>
        <topology evidence="1">Multi-pass membrane protein</topology>
    </subcellularLocation>
</comment>
<evidence type="ECO:0000256" key="7">
    <source>
        <dbReference type="SAM" id="Phobius"/>
    </source>
</evidence>
<feature type="transmembrane region" description="Helical" evidence="7">
    <location>
        <begin position="54"/>
        <end position="76"/>
    </location>
</feature>
<keyword evidence="6" id="KW-0862">Zinc</keyword>
<feature type="binding site" evidence="6">
    <location>
        <position position="238"/>
    </location>
    <ligand>
        <name>Zn(2+)</name>
        <dbReference type="ChEBI" id="CHEBI:29105"/>
        <note>catalytic</note>
    </ligand>
</feature>
<evidence type="ECO:0000256" key="4">
    <source>
        <dbReference type="ARBA" id="ARBA00022989"/>
    </source>
</evidence>
<gene>
    <name evidence="8" type="ORF">HELGO_WM5522</name>
</gene>
<evidence type="ECO:0000256" key="1">
    <source>
        <dbReference type="ARBA" id="ARBA00004141"/>
    </source>
</evidence>
<organism evidence="8">
    <name type="scientific">uncultured Sulfurovum sp</name>
    <dbReference type="NCBI Taxonomy" id="269237"/>
    <lineage>
        <taxon>Bacteria</taxon>
        <taxon>Pseudomonadati</taxon>
        <taxon>Campylobacterota</taxon>
        <taxon>Epsilonproteobacteria</taxon>
        <taxon>Campylobacterales</taxon>
        <taxon>Sulfurovaceae</taxon>
        <taxon>Sulfurovum</taxon>
        <taxon>environmental samples</taxon>
    </lineage>
</organism>
<dbReference type="PANTHER" id="PTHR34368">
    <property type="entry name" value="OS01G0962200 PROTEIN"/>
    <property type="match status" value="1"/>
</dbReference>
<evidence type="ECO:0000256" key="3">
    <source>
        <dbReference type="ARBA" id="ARBA00022801"/>
    </source>
</evidence>
<feature type="transmembrane region" description="Helical" evidence="7">
    <location>
        <begin position="146"/>
        <end position="164"/>
    </location>
</feature>
<keyword evidence="4 7" id="KW-1133">Transmembrane helix</keyword>
<feature type="transmembrane region" description="Helical" evidence="7">
    <location>
        <begin position="203"/>
        <end position="220"/>
    </location>
</feature>
<keyword evidence="2 7" id="KW-0812">Transmembrane</keyword>
<evidence type="ECO:0000313" key="8">
    <source>
        <dbReference type="EMBL" id="CAA6821570.1"/>
    </source>
</evidence>
<dbReference type="EMBL" id="CACVAU010000063">
    <property type="protein sequence ID" value="CAA6821570.1"/>
    <property type="molecule type" value="Genomic_DNA"/>
</dbReference>
<accession>A0A6S6TXS5</accession>
<feature type="binding site" evidence="6">
    <location>
        <position position="108"/>
    </location>
    <ligand>
        <name>Zn(2+)</name>
        <dbReference type="ChEBI" id="CHEBI:29105"/>
        <note>catalytic</note>
    </ligand>
</feature>
<dbReference type="InterPro" id="IPR008901">
    <property type="entry name" value="ACER"/>
</dbReference>
<name>A0A6S6TXS5_9BACT</name>
<feature type="transmembrane region" description="Helical" evidence="7">
    <location>
        <begin position="235"/>
        <end position="252"/>
    </location>
</feature>
<feature type="transmembrane region" description="Helical" evidence="7">
    <location>
        <begin position="176"/>
        <end position="194"/>
    </location>
</feature>
<feature type="binding site" evidence="6">
    <location>
        <position position="234"/>
    </location>
    <ligand>
        <name>Zn(2+)</name>
        <dbReference type="ChEBI" id="CHEBI:29105"/>
        <note>catalytic</note>
    </ligand>
</feature>
<keyword evidence="3" id="KW-0378">Hydrolase</keyword>
<evidence type="ECO:0000256" key="6">
    <source>
        <dbReference type="PIRSR" id="PIRSR608901-2"/>
    </source>
</evidence>